<dbReference type="AlphaFoldDB" id="I3D091"/>
<dbReference type="InterPro" id="IPR018747">
    <property type="entry name" value="DUF2299"/>
</dbReference>
<reference evidence="1 2" key="1">
    <citation type="journal article" date="2012" name="J. Bacteriol.">
        <title>Genome sequence of "Candidatus Nitrosopumilus salaria" BD31, an ammonia-oxidizing archaeon from the San Francisco Bay estuary.</title>
        <authorList>
            <person name="Mosier A.C."/>
            <person name="Allen E.E."/>
            <person name="Kim M."/>
            <person name="Ferriera S."/>
            <person name="Francis C.A."/>
        </authorList>
    </citation>
    <scope>NUCLEOTIDE SEQUENCE [LARGE SCALE GENOMIC DNA]</scope>
    <source>
        <strain evidence="1 2">BD31</strain>
    </source>
</reference>
<evidence type="ECO:0000313" key="2">
    <source>
        <dbReference type="Proteomes" id="UP000003423"/>
    </source>
</evidence>
<sequence>MNLESYRTSLRYQSMSASRMRDNVERWLIHGGLSFEGVKNEENTFQVLVKHAGKYDVPVDIFEPKAQPGILVLGSKVIMKNNQIARYMGFNDEEKETFGKKVSDFCYSIQAISKIMTEDGKQKIGVYVVLDDKENINQQTMLDALDSVSEKHERTSRFLLKTF</sequence>
<proteinExistence type="predicted"/>
<name>I3D091_9ARCH</name>
<comment type="caution">
    <text evidence="1">The sequence shown here is derived from an EMBL/GenBank/DDBJ whole genome shotgun (WGS) entry which is preliminary data.</text>
</comment>
<keyword evidence="2" id="KW-1185">Reference proteome</keyword>
<evidence type="ECO:0000313" key="1">
    <source>
        <dbReference type="EMBL" id="EIJ65134.1"/>
    </source>
</evidence>
<dbReference type="Pfam" id="PF10061">
    <property type="entry name" value="DUF2299"/>
    <property type="match status" value="1"/>
</dbReference>
<organism evidence="1 2">
    <name type="scientific">Candidatus Nitrosopumilus salarius BD31</name>
    <dbReference type="NCBI Taxonomy" id="859350"/>
    <lineage>
        <taxon>Archaea</taxon>
        <taxon>Nitrososphaerota</taxon>
        <taxon>Nitrososphaeria</taxon>
        <taxon>Nitrosopumilales</taxon>
        <taxon>Nitrosopumilaceae</taxon>
        <taxon>Nitrosopumilus</taxon>
    </lineage>
</organism>
<dbReference type="Gene3D" id="3.30.1460.10">
    <property type="match status" value="1"/>
</dbReference>
<dbReference type="PATRIC" id="fig|859350.6.peg.1789"/>
<evidence type="ECO:0008006" key="3">
    <source>
        <dbReference type="Google" id="ProtNLM"/>
    </source>
</evidence>
<dbReference type="EMBL" id="AEXL02000146">
    <property type="protein sequence ID" value="EIJ65134.1"/>
    <property type="molecule type" value="Genomic_DNA"/>
</dbReference>
<accession>I3D091</accession>
<dbReference type="Proteomes" id="UP000003423">
    <property type="component" value="Unassembled WGS sequence"/>
</dbReference>
<protein>
    <recommendedName>
        <fullName evidence="3">DUF2299 domain-containing protein</fullName>
    </recommendedName>
</protein>
<gene>
    <name evidence="1" type="ORF">BD31_I2115</name>
</gene>